<evidence type="ECO:0000313" key="1">
    <source>
        <dbReference type="EMBL" id="MDL5376862.1"/>
    </source>
</evidence>
<sequence>MEQFKLRRIWEDVLEMEVELTLKGKWCAVTVDEYVTGADIESLVSTLRAFNARNGKSPETWALDVPLVHVSLRFELANARGTVRVNIEMEQMKGDGGDMRATFSFETTMGQMDELQRQLSAFLACETDWVESLRPE</sequence>
<protein>
    <submittedName>
        <fullName evidence="1">Uncharacterized protein</fullName>
    </submittedName>
</protein>
<evidence type="ECO:0000313" key="2">
    <source>
        <dbReference type="Proteomes" id="UP001230807"/>
    </source>
</evidence>
<keyword evidence="2" id="KW-1185">Reference proteome</keyword>
<dbReference type="EMBL" id="JASWER010000005">
    <property type="protein sequence ID" value="MDL5376862.1"/>
    <property type="molecule type" value="Genomic_DNA"/>
</dbReference>
<accession>A0ABT7MNU3</accession>
<name>A0ABT7MNU3_9BACL</name>
<proteinExistence type="predicted"/>
<reference evidence="1 2" key="1">
    <citation type="submission" date="2023-06" db="EMBL/GenBank/DDBJ databases">
        <title>Influencing factors and mechanism of Cr(VI) reduction by facultative anaerobic Exiguobacterium sp. PY14.</title>
        <authorList>
            <person name="Zou L."/>
        </authorList>
    </citation>
    <scope>NUCLEOTIDE SEQUENCE [LARGE SCALE GENOMIC DNA]</scope>
    <source>
        <strain evidence="1 2">PY14</strain>
    </source>
</reference>
<dbReference type="Proteomes" id="UP001230807">
    <property type="component" value="Unassembled WGS sequence"/>
</dbReference>
<comment type="caution">
    <text evidence="1">The sequence shown here is derived from an EMBL/GenBank/DDBJ whole genome shotgun (WGS) entry which is preliminary data.</text>
</comment>
<dbReference type="RefSeq" id="WP_286038370.1">
    <property type="nucleotide sequence ID" value="NZ_CP183077.1"/>
</dbReference>
<gene>
    <name evidence="1" type="ORF">QR695_07560</name>
</gene>
<organism evidence="1 2">
    <name type="scientific">Exiguobacterium mexicanum</name>
    <dbReference type="NCBI Taxonomy" id="340146"/>
    <lineage>
        <taxon>Bacteria</taxon>
        <taxon>Bacillati</taxon>
        <taxon>Bacillota</taxon>
        <taxon>Bacilli</taxon>
        <taxon>Bacillales</taxon>
        <taxon>Bacillales Family XII. Incertae Sedis</taxon>
        <taxon>Exiguobacterium</taxon>
    </lineage>
</organism>